<name>A0A4P6YS68_9LACO</name>
<dbReference type="RefSeq" id="WP_133362607.1">
    <property type="nucleotide sequence ID" value="NZ_CP037940.1"/>
</dbReference>
<dbReference type="AlphaFoldDB" id="A0A4P6YS68"/>
<keyword evidence="1" id="KW-0472">Membrane</keyword>
<evidence type="ECO:0000313" key="3">
    <source>
        <dbReference type="Proteomes" id="UP000292886"/>
    </source>
</evidence>
<dbReference type="PANTHER" id="PTHR34980">
    <property type="entry name" value="INNER MEMBRANE PROTEIN-RELATED-RELATED"/>
    <property type="match status" value="1"/>
</dbReference>
<evidence type="ECO:0000256" key="1">
    <source>
        <dbReference type="SAM" id="Phobius"/>
    </source>
</evidence>
<dbReference type="OrthoDB" id="2285053at2"/>
<keyword evidence="3" id="KW-1185">Reference proteome</keyword>
<dbReference type="PANTHER" id="PTHR34980:SF2">
    <property type="entry name" value="INNER MEMBRANE PROTEIN YHAH-RELATED"/>
    <property type="match status" value="1"/>
</dbReference>
<accession>A0A4P6YS68</accession>
<feature type="transmembrane region" description="Helical" evidence="1">
    <location>
        <begin position="64"/>
        <end position="83"/>
    </location>
</feature>
<organism evidence="2 3">
    <name type="scientific">Periweissella cryptocerci</name>
    <dbReference type="NCBI Taxonomy" id="2506420"/>
    <lineage>
        <taxon>Bacteria</taxon>
        <taxon>Bacillati</taxon>
        <taxon>Bacillota</taxon>
        <taxon>Bacilli</taxon>
        <taxon>Lactobacillales</taxon>
        <taxon>Lactobacillaceae</taxon>
        <taxon>Periweissella</taxon>
    </lineage>
</organism>
<feature type="transmembrane region" description="Helical" evidence="1">
    <location>
        <begin position="28"/>
        <end position="57"/>
    </location>
</feature>
<gene>
    <name evidence="2" type="ORF">EQG49_03180</name>
</gene>
<dbReference type="Proteomes" id="UP000292886">
    <property type="component" value="Chromosome"/>
</dbReference>
<dbReference type="KEGG" id="wei:EQG49_03180"/>
<sequence length="161" mass="17612">MITMGQAWKNYWKQYVGFKGQATRAEYWWMQLISGLITIVIFILLLATGASIIIGLFGGDKPHVGSIVPFIIVAVLAGLWGLANVLPTFALIARRWQDAGFKIWHWLVLGVLVPIILSAISNVLTTNGNHGGLSSFVTFLTVIVGIFSFVVSVLPTKVNNN</sequence>
<evidence type="ECO:0000313" key="2">
    <source>
        <dbReference type="EMBL" id="QBO35528.1"/>
    </source>
</evidence>
<reference evidence="3" key="1">
    <citation type="submission" date="2019-03" db="EMBL/GenBank/DDBJ databases">
        <title>Weissella sp. 26KH-42 Genome sequencing.</title>
        <authorList>
            <person name="Heo J."/>
            <person name="Kim S.-J."/>
            <person name="Kim J.-S."/>
            <person name="Hong S.-B."/>
            <person name="Kwon S.-W."/>
        </authorList>
    </citation>
    <scope>NUCLEOTIDE SEQUENCE [LARGE SCALE GENOMIC DNA]</scope>
    <source>
        <strain evidence="3">26KH-42</strain>
    </source>
</reference>
<feature type="transmembrane region" description="Helical" evidence="1">
    <location>
        <begin position="103"/>
        <end position="124"/>
    </location>
</feature>
<protein>
    <submittedName>
        <fullName evidence="2">DUF805 domain-containing protein</fullName>
    </submittedName>
</protein>
<feature type="transmembrane region" description="Helical" evidence="1">
    <location>
        <begin position="136"/>
        <end position="154"/>
    </location>
</feature>
<dbReference type="EMBL" id="CP037940">
    <property type="protein sequence ID" value="QBO35528.1"/>
    <property type="molecule type" value="Genomic_DNA"/>
</dbReference>
<proteinExistence type="predicted"/>
<dbReference type="InterPro" id="IPR008523">
    <property type="entry name" value="DUF805"/>
</dbReference>
<keyword evidence="1" id="KW-1133">Transmembrane helix</keyword>
<dbReference type="Pfam" id="PF05656">
    <property type="entry name" value="DUF805"/>
    <property type="match status" value="1"/>
</dbReference>
<dbReference type="GO" id="GO:0005886">
    <property type="term" value="C:plasma membrane"/>
    <property type="evidence" value="ECO:0007669"/>
    <property type="project" value="TreeGrafter"/>
</dbReference>
<keyword evidence="1" id="KW-0812">Transmembrane</keyword>